<dbReference type="OrthoDB" id="8395639at2"/>
<keyword evidence="1" id="KW-0472">Membrane</keyword>
<accession>A0A3R9C2W4</accession>
<evidence type="ECO:0000313" key="2">
    <source>
        <dbReference type="EMBL" id="RSB79767.1"/>
    </source>
</evidence>
<keyword evidence="1" id="KW-1133">Transmembrane helix</keyword>
<evidence type="ECO:0000313" key="3">
    <source>
        <dbReference type="Proteomes" id="UP000277279"/>
    </source>
</evidence>
<dbReference type="AlphaFoldDB" id="A0A3R9C2W4"/>
<proteinExistence type="predicted"/>
<protein>
    <submittedName>
        <fullName evidence="2">Uncharacterized protein</fullName>
    </submittedName>
</protein>
<feature type="transmembrane region" description="Helical" evidence="1">
    <location>
        <begin position="33"/>
        <end position="54"/>
    </location>
</feature>
<dbReference type="Proteomes" id="UP000277279">
    <property type="component" value="Unassembled WGS sequence"/>
</dbReference>
<sequence length="63" mass="6848">MHPAILDLRFQLANLVHDRNAPSLCGAAGASSIIFLNVHFFVIAIVIVDFYSFLESSICGNPT</sequence>
<dbReference type="EMBL" id="RJJT01000007">
    <property type="protein sequence ID" value="RSB79767.1"/>
    <property type="molecule type" value="Genomic_DNA"/>
</dbReference>
<comment type="caution">
    <text evidence="2">The sequence shown here is derived from an EMBL/GenBank/DDBJ whole genome shotgun (WGS) entry which is preliminary data.</text>
</comment>
<keyword evidence="1" id="KW-0812">Transmembrane</keyword>
<reference evidence="2 3" key="1">
    <citation type="submission" date="2018-11" db="EMBL/GenBank/DDBJ databases">
        <authorList>
            <person name="Huo Y."/>
        </authorList>
    </citation>
    <scope>NUCLEOTIDE SEQUENCE [LARGE SCALE GENOMIC DNA]</scope>
    <source>
        <strain evidence="2 3">DSM 30132</strain>
    </source>
</reference>
<gene>
    <name evidence="2" type="ORF">EFD55_12195</name>
</gene>
<evidence type="ECO:0000256" key="1">
    <source>
        <dbReference type="SAM" id="Phobius"/>
    </source>
</evidence>
<organism evidence="2 3">
    <name type="scientific">Rhizobium pisi</name>
    <dbReference type="NCBI Taxonomy" id="574561"/>
    <lineage>
        <taxon>Bacteria</taxon>
        <taxon>Pseudomonadati</taxon>
        <taxon>Pseudomonadota</taxon>
        <taxon>Alphaproteobacteria</taxon>
        <taxon>Hyphomicrobiales</taxon>
        <taxon>Rhizobiaceae</taxon>
        <taxon>Rhizobium/Agrobacterium group</taxon>
        <taxon>Rhizobium</taxon>
    </lineage>
</organism>
<name>A0A3R9C2W4_9HYPH</name>